<gene>
    <name evidence="2" type="ORF">E1956_31735</name>
</gene>
<dbReference type="OrthoDB" id="2274384at2"/>
<feature type="domain" description="Xylose isomerase-like TIM barrel" evidence="1">
    <location>
        <begin position="23"/>
        <end position="256"/>
    </location>
</feature>
<keyword evidence="3" id="KW-1185">Reference proteome</keyword>
<evidence type="ECO:0000313" key="2">
    <source>
        <dbReference type="EMBL" id="QBR01730.1"/>
    </source>
</evidence>
<proteinExistence type="predicted"/>
<keyword evidence="2" id="KW-0413">Isomerase</keyword>
<dbReference type="InterPro" id="IPR036237">
    <property type="entry name" value="Xyl_isomerase-like_sf"/>
</dbReference>
<evidence type="ECO:0000259" key="1">
    <source>
        <dbReference type="Pfam" id="PF01261"/>
    </source>
</evidence>
<dbReference type="Pfam" id="PF01261">
    <property type="entry name" value="AP_endonuc_2"/>
    <property type="match status" value="1"/>
</dbReference>
<dbReference type="InterPro" id="IPR013022">
    <property type="entry name" value="Xyl_isomerase-like_TIM-brl"/>
</dbReference>
<dbReference type="InterPro" id="IPR050312">
    <property type="entry name" value="IolE/XylAMocC-like"/>
</dbReference>
<dbReference type="Proteomes" id="UP000295727">
    <property type="component" value="Chromosome 3"/>
</dbReference>
<name>A0A4P7D4F3_9BURK</name>
<dbReference type="AlphaFoldDB" id="A0A4P7D4F3"/>
<organism evidence="2 3">
    <name type="scientific">Paraburkholderia pallida</name>
    <dbReference type="NCBI Taxonomy" id="2547399"/>
    <lineage>
        <taxon>Bacteria</taxon>
        <taxon>Pseudomonadati</taxon>
        <taxon>Pseudomonadota</taxon>
        <taxon>Betaproteobacteria</taxon>
        <taxon>Burkholderiales</taxon>
        <taxon>Burkholderiaceae</taxon>
        <taxon>Paraburkholderia</taxon>
    </lineage>
</organism>
<dbReference type="EMBL" id="CP038150">
    <property type="protein sequence ID" value="QBR01730.1"/>
    <property type="molecule type" value="Genomic_DNA"/>
</dbReference>
<reference evidence="2 3" key="1">
    <citation type="submission" date="2019-03" db="EMBL/GenBank/DDBJ databases">
        <title>Paraburkholderia sp. 7MH5, isolated from subtropical forest soil.</title>
        <authorList>
            <person name="Gao Z.-H."/>
            <person name="Qiu L.-H."/>
        </authorList>
    </citation>
    <scope>NUCLEOTIDE SEQUENCE [LARGE SCALE GENOMIC DNA]</scope>
    <source>
        <strain evidence="2 3">7MH5</strain>
    </source>
</reference>
<sequence length="281" mass="30612">MSEAVQFSLNRMSAPKLKFPDYVALCQRLGIDAIEIRNDLPGVEITDGTPAGQIKEACERAGLTILSINALQRFEQFDATRRDEALALAKYAAGCGAKALVMCPTNSMLDKRTASERHADLVKALAQLKPILDDHGLLGLVETLGFEECALRRKSDAVKGIYDAAGERHFRLVHDTFHHHLSGEDIFFPDLTGLVHISGVEASAVTVGEMRDGHRVLVGRDDRLGNVRQLATLRARGYRGYASFEPFAEEIAEAADIEPRLAASIAYIGEALEAASLRQAA</sequence>
<dbReference type="KEGG" id="ppai:E1956_31735"/>
<dbReference type="RefSeq" id="WP_134756679.1">
    <property type="nucleotide sequence ID" value="NZ_CP038150.1"/>
</dbReference>
<dbReference type="GO" id="GO:0016853">
    <property type="term" value="F:isomerase activity"/>
    <property type="evidence" value="ECO:0007669"/>
    <property type="project" value="UniProtKB-KW"/>
</dbReference>
<dbReference type="SUPFAM" id="SSF51658">
    <property type="entry name" value="Xylose isomerase-like"/>
    <property type="match status" value="1"/>
</dbReference>
<dbReference type="InterPro" id="IPR014621">
    <property type="entry name" value="UCP036778_sugar_epimerase"/>
</dbReference>
<dbReference type="Gene3D" id="3.20.20.150">
    <property type="entry name" value="Divalent-metal-dependent TIM barrel enzymes"/>
    <property type="match status" value="1"/>
</dbReference>
<protein>
    <submittedName>
        <fullName evidence="2">Xylose isomerase</fullName>
    </submittedName>
</protein>
<dbReference type="PIRSF" id="PIRSF036778">
    <property type="entry name" value="UCP036778"/>
    <property type="match status" value="1"/>
</dbReference>
<evidence type="ECO:0000313" key="3">
    <source>
        <dbReference type="Proteomes" id="UP000295727"/>
    </source>
</evidence>
<dbReference type="PANTHER" id="PTHR12110">
    <property type="entry name" value="HYDROXYPYRUVATE ISOMERASE"/>
    <property type="match status" value="1"/>
</dbReference>
<accession>A0A4P7D4F3</accession>